<feature type="transmembrane region" description="Helical" evidence="1">
    <location>
        <begin position="169"/>
        <end position="187"/>
    </location>
</feature>
<feature type="transmembrane region" description="Helical" evidence="1">
    <location>
        <begin position="35"/>
        <end position="55"/>
    </location>
</feature>
<evidence type="ECO:0000259" key="3">
    <source>
        <dbReference type="Pfam" id="PF19040"/>
    </source>
</evidence>
<keyword evidence="5" id="KW-1185">Reference proteome</keyword>
<keyword evidence="4" id="KW-0012">Acyltransferase</keyword>
<sequence length="635" mass="73122">MKFNFSYRPDIDGLRAIAVLLVIFFHAGFPFVTGGYIGVDVFFVLSGFLITLTIDKEMSENTFSFKQFYLRRIRRIIPVLVFIMLVTTIPAYLFLFADNFESYGRTLIQTMLSTNNFYLWINQGEYFAENADLIPFLHTWSLSVEEQFYFLWPISLLFLHKKLTLQNRLIFVFLFLIFGIILSVYLTDTNPNMAYFLLPARIFELAIGGCLAMFWDKLPEFSKGKNHLISIVGLFLILVPAYLLDKSSIFPGMNAFWPCLGTAMLIFTGKNVDTKGIINTFLQNKFLVLIGLLSYSLYLWHWPLFIFIKYLGINLEGVVRIVSLIIIFGLSYFSWRCIEQPFRINFKYDFKKTMLYGFLPSLLLITGIYGIIDTKDGFPERFPELSEFNPKTNFANKVRSECYYTYKVGNCKECFLGIEKDTLDGLFIGDSFANHSVAFLDVLAKDAGLYIHDSTAPANPLLNTLNDDGSPFFPPEYAQRRLEYAKKFKTIYIAANWELVTNPKSKNHQSIVNTIGNLVKLDKKIVLLDCLRPMSEMNLHKAKLLKTGKSVFFSETDFSIQCTPRPYDYIVYEIKRKFPSVLIIDLNDVMCKDGKCEITINNNIVYKDISHLNISGAKLMGEKYLKLKGNPLKNL</sequence>
<gene>
    <name evidence="4" type="ORF">SAMN05660845_0102</name>
</gene>
<feature type="transmembrane region" description="Helical" evidence="1">
    <location>
        <begin position="227"/>
        <end position="243"/>
    </location>
</feature>
<dbReference type="GO" id="GO:0016747">
    <property type="term" value="F:acyltransferase activity, transferring groups other than amino-acyl groups"/>
    <property type="evidence" value="ECO:0007669"/>
    <property type="project" value="InterPro"/>
</dbReference>
<dbReference type="InterPro" id="IPR043968">
    <property type="entry name" value="SGNH"/>
</dbReference>
<feature type="domain" description="Acyltransferase 3" evidence="2">
    <location>
        <begin position="10"/>
        <end position="332"/>
    </location>
</feature>
<feature type="transmembrane region" description="Helical" evidence="1">
    <location>
        <begin position="76"/>
        <end position="97"/>
    </location>
</feature>
<feature type="transmembrane region" description="Helical" evidence="1">
    <location>
        <begin position="12"/>
        <end position="29"/>
    </location>
</feature>
<dbReference type="STRING" id="498292.SAMN05660845_0102"/>
<dbReference type="InterPro" id="IPR050879">
    <property type="entry name" value="Acyltransferase_3"/>
</dbReference>
<dbReference type="InterPro" id="IPR002656">
    <property type="entry name" value="Acyl_transf_3_dom"/>
</dbReference>
<dbReference type="RefSeq" id="WP_091472755.1">
    <property type="nucleotide sequence ID" value="NZ_FOJT01000001.1"/>
</dbReference>
<evidence type="ECO:0000256" key="1">
    <source>
        <dbReference type="SAM" id="Phobius"/>
    </source>
</evidence>
<dbReference type="Pfam" id="PF01757">
    <property type="entry name" value="Acyl_transf_3"/>
    <property type="match status" value="1"/>
</dbReference>
<evidence type="ECO:0000313" key="5">
    <source>
        <dbReference type="Proteomes" id="UP000199604"/>
    </source>
</evidence>
<feature type="transmembrane region" description="Helical" evidence="1">
    <location>
        <begin position="193"/>
        <end position="215"/>
    </location>
</feature>
<organism evidence="4 5">
    <name type="scientific">Flavobacterium swingsii</name>
    <dbReference type="NCBI Taxonomy" id="498292"/>
    <lineage>
        <taxon>Bacteria</taxon>
        <taxon>Pseudomonadati</taxon>
        <taxon>Bacteroidota</taxon>
        <taxon>Flavobacteriia</taxon>
        <taxon>Flavobacteriales</taxon>
        <taxon>Flavobacteriaceae</taxon>
        <taxon>Flavobacterium</taxon>
    </lineage>
</organism>
<keyword evidence="1" id="KW-0812">Transmembrane</keyword>
<dbReference type="AlphaFoldDB" id="A0A1I0V0W6"/>
<dbReference type="OrthoDB" id="290051at2"/>
<dbReference type="PANTHER" id="PTHR23028:SF53">
    <property type="entry name" value="ACYL_TRANSF_3 DOMAIN-CONTAINING PROTEIN"/>
    <property type="match status" value="1"/>
</dbReference>
<keyword evidence="1" id="KW-0472">Membrane</keyword>
<dbReference type="EMBL" id="FOJT01000001">
    <property type="protein sequence ID" value="SFA69989.1"/>
    <property type="molecule type" value="Genomic_DNA"/>
</dbReference>
<feature type="transmembrane region" description="Helical" evidence="1">
    <location>
        <begin position="287"/>
        <end position="311"/>
    </location>
</feature>
<proteinExistence type="predicted"/>
<evidence type="ECO:0000313" key="4">
    <source>
        <dbReference type="EMBL" id="SFA69989.1"/>
    </source>
</evidence>
<feature type="transmembrane region" description="Helical" evidence="1">
    <location>
        <begin position="317"/>
        <end position="335"/>
    </location>
</feature>
<keyword evidence="4" id="KW-0378">Hydrolase</keyword>
<dbReference type="PANTHER" id="PTHR23028">
    <property type="entry name" value="ACETYLTRANSFERASE"/>
    <property type="match status" value="1"/>
</dbReference>
<dbReference type="Proteomes" id="UP000199604">
    <property type="component" value="Unassembled WGS sequence"/>
</dbReference>
<name>A0A1I0V0W6_9FLAO</name>
<keyword evidence="1" id="KW-1133">Transmembrane helix</keyword>
<keyword evidence="4" id="KW-0808">Transferase</keyword>
<dbReference type="GO" id="GO:0009103">
    <property type="term" value="P:lipopolysaccharide biosynthetic process"/>
    <property type="evidence" value="ECO:0007669"/>
    <property type="project" value="TreeGrafter"/>
</dbReference>
<feature type="domain" description="SGNH" evidence="3">
    <location>
        <begin position="402"/>
        <end position="625"/>
    </location>
</feature>
<protein>
    <submittedName>
        <fullName evidence="4">Peptidoglycan/LPS O-acetylase OafA/YrhL, contains acyltransferase and SGNH-hydrolase domains</fullName>
    </submittedName>
</protein>
<dbReference type="Pfam" id="PF19040">
    <property type="entry name" value="SGNH"/>
    <property type="match status" value="1"/>
</dbReference>
<dbReference type="GO" id="GO:0016020">
    <property type="term" value="C:membrane"/>
    <property type="evidence" value="ECO:0007669"/>
    <property type="project" value="TreeGrafter"/>
</dbReference>
<reference evidence="5" key="1">
    <citation type="submission" date="2016-10" db="EMBL/GenBank/DDBJ databases">
        <authorList>
            <person name="Varghese N."/>
            <person name="Submissions S."/>
        </authorList>
    </citation>
    <scope>NUCLEOTIDE SEQUENCE [LARGE SCALE GENOMIC DNA]</scope>
    <source>
        <strain evidence="5">DSM 21789</strain>
    </source>
</reference>
<dbReference type="GO" id="GO:0016787">
    <property type="term" value="F:hydrolase activity"/>
    <property type="evidence" value="ECO:0007669"/>
    <property type="project" value="UniProtKB-KW"/>
</dbReference>
<feature type="transmembrane region" description="Helical" evidence="1">
    <location>
        <begin position="355"/>
        <end position="372"/>
    </location>
</feature>
<evidence type="ECO:0000259" key="2">
    <source>
        <dbReference type="Pfam" id="PF01757"/>
    </source>
</evidence>
<accession>A0A1I0V0W6</accession>